<sequence>MTRPEYNGSELLRKTRIGGRARQIPARPPTLYRDACHSCPRFGNGNARRVTDVVRGVVSVSAAALSLESMLVTLGLWCKVFLSRIQKRSAPSPRLFSKATEMVRHILKSVS</sequence>
<keyword evidence="2" id="KW-1185">Reference proteome</keyword>
<protein>
    <submittedName>
        <fullName evidence="1">Uncharacterized protein</fullName>
    </submittedName>
</protein>
<gene>
    <name evidence="1" type="ORF">E2C01_049101</name>
</gene>
<dbReference type="EMBL" id="VSRR010012947">
    <property type="protein sequence ID" value="MPC55171.1"/>
    <property type="molecule type" value="Genomic_DNA"/>
</dbReference>
<proteinExistence type="predicted"/>
<organism evidence="1 2">
    <name type="scientific">Portunus trituberculatus</name>
    <name type="common">Swimming crab</name>
    <name type="synonym">Neptunus trituberculatus</name>
    <dbReference type="NCBI Taxonomy" id="210409"/>
    <lineage>
        <taxon>Eukaryota</taxon>
        <taxon>Metazoa</taxon>
        <taxon>Ecdysozoa</taxon>
        <taxon>Arthropoda</taxon>
        <taxon>Crustacea</taxon>
        <taxon>Multicrustacea</taxon>
        <taxon>Malacostraca</taxon>
        <taxon>Eumalacostraca</taxon>
        <taxon>Eucarida</taxon>
        <taxon>Decapoda</taxon>
        <taxon>Pleocyemata</taxon>
        <taxon>Brachyura</taxon>
        <taxon>Eubrachyura</taxon>
        <taxon>Portunoidea</taxon>
        <taxon>Portunidae</taxon>
        <taxon>Portuninae</taxon>
        <taxon>Portunus</taxon>
    </lineage>
</organism>
<reference evidence="1 2" key="1">
    <citation type="submission" date="2019-05" db="EMBL/GenBank/DDBJ databases">
        <title>Another draft genome of Portunus trituberculatus and its Hox gene families provides insights of decapod evolution.</title>
        <authorList>
            <person name="Jeong J.-H."/>
            <person name="Song I."/>
            <person name="Kim S."/>
            <person name="Choi T."/>
            <person name="Kim D."/>
            <person name="Ryu S."/>
            <person name="Kim W."/>
        </authorList>
    </citation>
    <scope>NUCLEOTIDE SEQUENCE [LARGE SCALE GENOMIC DNA]</scope>
    <source>
        <tissue evidence="1">Muscle</tissue>
    </source>
</reference>
<dbReference type="Proteomes" id="UP000324222">
    <property type="component" value="Unassembled WGS sequence"/>
</dbReference>
<dbReference type="AlphaFoldDB" id="A0A5B7G5B6"/>
<comment type="caution">
    <text evidence="1">The sequence shown here is derived from an EMBL/GenBank/DDBJ whole genome shotgun (WGS) entry which is preliminary data.</text>
</comment>
<name>A0A5B7G5B6_PORTR</name>
<evidence type="ECO:0000313" key="2">
    <source>
        <dbReference type="Proteomes" id="UP000324222"/>
    </source>
</evidence>
<evidence type="ECO:0000313" key="1">
    <source>
        <dbReference type="EMBL" id="MPC55171.1"/>
    </source>
</evidence>
<accession>A0A5B7G5B6</accession>